<name>A0A9R1VTC7_LACSA</name>
<dbReference type="EMBL" id="NBSK02000004">
    <property type="protein sequence ID" value="KAJ0210510.1"/>
    <property type="molecule type" value="Genomic_DNA"/>
</dbReference>
<evidence type="ECO:0000313" key="3">
    <source>
        <dbReference type="Proteomes" id="UP000235145"/>
    </source>
</evidence>
<organism evidence="2 3">
    <name type="scientific">Lactuca sativa</name>
    <name type="common">Garden lettuce</name>
    <dbReference type="NCBI Taxonomy" id="4236"/>
    <lineage>
        <taxon>Eukaryota</taxon>
        <taxon>Viridiplantae</taxon>
        <taxon>Streptophyta</taxon>
        <taxon>Embryophyta</taxon>
        <taxon>Tracheophyta</taxon>
        <taxon>Spermatophyta</taxon>
        <taxon>Magnoliopsida</taxon>
        <taxon>eudicotyledons</taxon>
        <taxon>Gunneridae</taxon>
        <taxon>Pentapetalae</taxon>
        <taxon>asterids</taxon>
        <taxon>campanulids</taxon>
        <taxon>Asterales</taxon>
        <taxon>Asteraceae</taxon>
        <taxon>Cichorioideae</taxon>
        <taxon>Cichorieae</taxon>
        <taxon>Lactucinae</taxon>
        <taxon>Lactuca</taxon>
    </lineage>
</organism>
<dbReference type="AlphaFoldDB" id="A0A9R1VTC7"/>
<gene>
    <name evidence="2" type="ORF">LSAT_V11C400177630</name>
</gene>
<feature type="compositionally biased region" description="Basic and acidic residues" evidence="1">
    <location>
        <begin position="142"/>
        <end position="168"/>
    </location>
</feature>
<protein>
    <submittedName>
        <fullName evidence="2">Uncharacterized protein</fullName>
    </submittedName>
</protein>
<dbReference type="Gramene" id="rna-gnl|WGS:NBSK|LSAT_4X53460_mrna">
    <property type="protein sequence ID" value="cds-PLY98062.1"/>
    <property type="gene ID" value="gene-LSAT_4X53460"/>
</dbReference>
<keyword evidence="3" id="KW-1185">Reference proteome</keyword>
<feature type="compositionally biased region" description="Acidic residues" evidence="1">
    <location>
        <begin position="172"/>
        <end position="187"/>
    </location>
</feature>
<proteinExistence type="predicted"/>
<evidence type="ECO:0000313" key="2">
    <source>
        <dbReference type="EMBL" id="KAJ0210510.1"/>
    </source>
</evidence>
<dbReference type="Proteomes" id="UP000235145">
    <property type="component" value="Unassembled WGS sequence"/>
</dbReference>
<feature type="region of interest" description="Disordered" evidence="1">
    <location>
        <begin position="105"/>
        <end position="187"/>
    </location>
</feature>
<feature type="compositionally biased region" description="Basic residues" evidence="1">
    <location>
        <begin position="112"/>
        <end position="125"/>
    </location>
</feature>
<accession>A0A9R1VTC7</accession>
<dbReference type="OrthoDB" id="1643593at2759"/>
<reference evidence="2 3" key="1">
    <citation type="journal article" date="2017" name="Nat. Commun.">
        <title>Genome assembly with in vitro proximity ligation data and whole-genome triplication in lettuce.</title>
        <authorList>
            <person name="Reyes-Chin-Wo S."/>
            <person name="Wang Z."/>
            <person name="Yang X."/>
            <person name="Kozik A."/>
            <person name="Arikit S."/>
            <person name="Song C."/>
            <person name="Xia L."/>
            <person name="Froenicke L."/>
            <person name="Lavelle D.O."/>
            <person name="Truco M.J."/>
            <person name="Xia R."/>
            <person name="Zhu S."/>
            <person name="Xu C."/>
            <person name="Xu H."/>
            <person name="Xu X."/>
            <person name="Cox K."/>
            <person name="Korf I."/>
            <person name="Meyers B.C."/>
            <person name="Michelmore R.W."/>
        </authorList>
    </citation>
    <scope>NUCLEOTIDE SEQUENCE [LARGE SCALE GENOMIC DNA]</scope>
    <source>
        <strain evidence="3">cv. Salinas</strain>
        <tissue evidence="2">Seedlings</tissue>
    </source>
</reference>
<comment type="caution">
    <text evidence="2">The sequence shown here is derived from an EMBL/GenBank/DDBJ whole genome shotgun (WGS) entry which is preliminary data.</text>
</comment>
<sequence>MPIKAGRKMAWCSHCGRICNTSHDYPTNNTSCLDCGKILFEGNLTTNESIYNNRISHATRHYKGRETIWCSHCIRKSHIAHDHTSGIIQCVDCGKVLLEDKNVKNATGGKDKRPKLAQTKKKRSSSKMNYDVINTLLGEKPIPMKEEDECSKSDGNEWKGYDNEHESCSYDYDYDYNYDGGDENNDY</sequence>
<evidence type="ECO:0000256" key="1">
    <source>
        <dbReference type="SAM" id="MobiDB-lite"/>
    </source>
</evidence>